<comment type="caution">
    <text evidence="2">The sequence shown here is derived from an EMBL/GenBank/DDBJ whole genome shotgun (WGS) entry which is preliminary data.</text>
</comment>
<sequence length="263" mass="29378">MGAHDAAQLVVTVDFDAEELWLAEDPENARRPGVLSQARFGVQVAVPALLKLFRELDLPATFFVCGGDAVRHPHAIDSIAAAGLEIGHHGYTHRSPHTMSEAQEQTEIERGLEVLRRHTDQLLGYRSPSWDFGPSTLALLERHGFLYSSNLMDAYRPYRHADHDLVELPVHWLLDDAPHFWFDTTSWDKTIRSAREVSAIWAEEAGAIWDAGGLVTLTVHPQIIGRPSRLRMLREFLTAARERPGLTISSAGDLAARVKAEVR</sequence>
<reference evidence="2 3" key="1">
    <citation type="submission" date="2023-07" db="EMBL/GenBank/DDBJ databases">
        <title>Sequencing the genomes of 1000 actinobacteria strains.</title>
        <authorList>
            <person name="Klenk H.-P."/>
        </authorList>
    </citation>
    <scope>NUCLEOTIDE SEQUENCE [LARGE SCALE GENOMIC DNA]</scope>
    <source>
        <strain evidence="2 3">DSM 44388</strain>
    </source>
</reference>
<dbReference type="Gene3D" id="3.20.20.370">
    <property type="entry name" value="Glycoside hydrolase/deacetylase"/>
    <property type="match status" value="1"/>
</dbReference>
<dbReference type="PANTHER" id="PTHR47561">
    <property type="entry name" value="POLYSACCHARIDE DEACETYLASE FAMILY PROTEIN (AFU_ORTHOLOGUE AFUA_6G05030)"/>
    <property type="match status" value="1"/>
</dbReference>
<dbReference type="Proteomes" id="UP001235712">
    <property type="component" value="Unassembled WGS sequence"/>
</dbReference>
<name>A0ABT9PC05_9ACTN</name>
<dbReference type="InterPro" id="IPR002509">
    <property type="entry name" value="NODB_dom"/>
</dbReference>
<dbReference type="PANTHER" id="PTHR47561:SF1">
    <property type="entry name" value="POLYSACCHARIDE DEACETYLASE FAMILY PROTEIN (AFU_ORTHOLOGUE AFUA_6G05030)"/>
    <property type="match status" value="1"/>
</dbReference>
<proteinExistence type="predicted"/>
<evidence type="ECO:0000313" key="3">
    <source>
        <dbReference type="Proteomes" id="UP001235712"/>
    </source>
</evidence>
<evidence type="ECO:0000259" key="1">
    <source>
        <dbReference type="PROSITE" id="PS51677"/>
    </source>
</evidence>
<dbReference type="InterPro" id="IPR011330">
    <property type="entry name" value="Glyco_hydro/deAcase_b/a-brl"/>
</dbReference>
<dbReference type="Pfam" id="PF01522">
    <property type="entry name" value="Polysacc_deac_1"/>
    <property type="match status" value="1"/>
</dbReference>
<gene>
    <name evidence="2" type="ORF">J2S57_005980</name>
</gene>
<dbReference type="InterPro" id="IPR037950">
    <property type="entry name" value="PgdA-like"/>
</dbReference>
<dbReference type="CDD" id="cd10938">
    <property type="entry name" value="CE4_HpPgdA_like"/>
    <property type="match status" value="1"/>
</dbReference>
<evidence type="ECO:0000313" key="2">
    <source>
        <dbReference type="EMBL" id="MDP9830231.1"/>
    </source>
</evidence>
<dbReference type="PROSITE" id="PS51677">
    <property type="entry name" value="NODB"/>
    <property type="match status" value="1"/>
</dbReference>
<organism evidence="2 3">
    <name type="scientific">Kineosporia succinea</name>
    <dbReference type="NCBI Taxonomy" id="84632"/>
    <lineage>
        <taxon>Bacteria</taxon>
        <taxon>Bacillati</taxon>
        <taxon>Actinomycetota</taxon>
        <taxon>Actinomycetes</taxon>
        <taxon>Kineosporiales</taxon>
        <taxon>Kineosporiaceae</taxon>
        <taxon>Kineosporia</taxon>
    </lineage>
</organism>
<dbReference type="RefSeq" id="WP_307249210.1">
    <property type="nucleotide sequence ID" value="NZ_JAUSQZ010000001.1"/>
</dbReference>
<dbReference type="EMBL" id="JAUSQZ010000001">
    <property type="protein sequence ID" value="MDP9830231.1"/>
    <property type="molecule type" value="Genomic_DNA"/>
</dbReference>
<dbReference type="SUPFAM" id="SSF88713">
    <property type="entry name" value="Glycoside hydrolase/deacetylase"/>
    <property type="match status" value="1"/>
</dbReference>
<keyword evidence="3" id="KW-1185">Reference proteome</keyword>
<accession>A0ABT9PC05</accession>
<feature type="domain" description="NodB homology" evidence="1">
    <location>
        <begin position="32"/>
        <end position="249"/>
    </location>
</feature>
<protein>
    <submittedName>
        <fullName evidence="2">Peptidoglycan/xylan/chitin deacetylase (PgdA/CDA1 family)</fullName>
    </submittedName>
</protein>